<dbReference type="AlphaFoldDB" id="A0A6A6HB65"/>
<evidence type="ECO:0000256" key="1">
    <source>
        <dbReference type="SAM" id="MobiDB-lite"/>
    </source>
</evidence>
<feature type="chain" id="PRO_5025365792" evidence="3">
    <location>
        <begin position="21"/>
        <end position="200"/>
    </location>
</feature>
<feature type="transmembrane region" description="Helical" evidence="2">
    <location>
        <begin position="142"/>
        <end position="166"/>
    </location>
</feature>
<keyword evidence="2" id="KW-0812">Transmembrane</keyword>
<reference evidence="4" key="1">
    <citation type="journal article" date="2020" name="Stud. Mycol.">
        <title>101 Dothideomycetes genomes: a test case for predicting lifestyles and emergence of pathogens.</title>
        <authorList>
            <person name="Haridas S."/>
            <person name="Albert R."/>
            <person name="Binder M."/>
            <person name="Bloem J."/>
            <person name="Labutti K."/>
            <person name="Salamov A."/>
            <person name="Andreopoulos B."/>
            <person name="Baker S."/>
            <person name="Barry K."/>
            <person name="Bills G."/>
            <person name="Bluhm B."/>
            <person name="Cannon C."/>
            <person name="Castanera R."/>
            <person name="Culley D."/>
            <person name="Daum C."/>
            <person name="Ezra D."/>
            <person name="Gonzalez J."/>
            <person name="Henrissat B."/>
            <person name="Kuo A."/>
            <person name="Liang C."/>
            <person name="Lipzen A."/>
            <person name="Lutzoni F."/>
            <person name="Magnuson J."/>
            <person name="Mondo S."/>
            <person name="Nolan M."/>
            <person name="Ohm R."/>
            <person name="Pangilinan J."/>
            <person name="Park H.-J."/>
            <person name="Ramirez L."/>
            <person name="Alfaro M."/>
            <person name="Sun H."/>
            <person name="Tritt A."/>
            <person name="Yoshinaga Y."/>
            <person name="Zwiers L.-H."/>
            <person name="Turgeon B."/>
            <person name="Goodwin S."/>
            <person name="Spatafora J."/>
            <person name="Crous P."/>
            <person name="Grigoriev I."/>
        </authorList>
    </citation>
    <scope>NUCLEOTIDE SEQUENCE</scope>
    <source>
        <strain evidence="4">Tuck. ex Michener</strain>
    </source>
</reference>
<keyword evidence="2" id="KW-1133">Transmembrane helix</keyword>
<accession>A0A6A6HB65</accession>
<evidence type="ECO:0000313" key="4">
    <source>
        <dbReference type="EMBL" id="KAF2235364.1"/>
    </source>
</evidence>
<keyword evidence="2" id="KW-0472">Membrane</keyword>
<protein>
    <submittedName>
        <fullName evidence="4">Uncharacterized protein</fullName>
    </submittedName>
</protein>
<name>A0A6A6HB65_VIRVR</name>
<gene>
    <name evidence="4" type="ORF">EV356DRAFT_124739</name>
</gene>
<sequence length="200" mass="22835">MARANFLIIALAICLVVIRAAPVSNTPLHAHTADIIRERDSLSPIDNKVTLRALLRDFGIRHHRHDRPHYYANIQAPTAWSSEFWMSLATRPSIHCPFRKVDSQHRPHRRPHPKAFGSKHIPEKPCTTYDSDTPANNAKGTFVLLIFAGTAICSLFLAWKVMSVAIDQLRKSFRQRARYERVVEKPSHRLSKMASILEET</sequence>
<organism evidence="4 5">
    <name type="scientific">Viridothelium virens</name>
    <name type="common">Speckled blister lichen</name>
    <name type="synonym">Trypethelium virens</name>
    <dbReference type="NCBI Taxonomy" id="1048519"/>
    <lineage>
        <taxon>Eukaryota</taxon>
        <taxon>Fungi</taxon>
        <taxon>Dikarya</taxon>
        <taxon>Ascomycota</taxon>
        <taxon>Pezizomycotina</taxon>
        <taxon>Dothideomycetes</taxon>
        <taxon>Dothideomycetes incertae sedis</taxon>
        <taxon>Trypetheliales</taxon>
        <taxon>Trypetheliaceae</taxon>
        <taxon>Viridothelium</taxon>
    </lineage>
</organism>
<evidence type="ECO:0000256" key="2">
    <source>
        <dbReference type="SAM" id="Phobius"/>
    </source>
</evidence>
<keyword evidence="5" id="KW-1185">Reference proteome</keyword>
<evidence type="ECO:0000313" key="5">
    <source>
        <dbReference type="Proteomes" id="UP000800092"/>
    </source>
</evidence>
<proteinExistence type="predicted"/>
<dbReference type="EMBL" id="ML991792">
    <property type="protein sequence ID" value="KAF2235364.1"/>
    <property type="molecule type" value="Genomic_DNA"/>
</dbReference>
<evidence type="ECO:0000256" key="3">
    <source>
        <dbReference type="SAM" id="SignalP"/>
    </source>
</evidence>
<keyword evidence="3" id="KW-0732">Signal</keyword>
<dbReference type="Proteomes" id="UP000800092">
    <property type="component" value="Unassembled WGS sequence"/>
</dbReference>
<feature type="region of interest" description="Disordered" evidence="1">
    <location>
        <begin position="101"/>
        <end position="123"/>
    </location>
</feature>
<feature type="signal peptide" evidence="3">
    <location>
        <begin position="1"/>
        <end position="20"/>
    </location>
</feature>